<evidence type="ECO:0000313" key="2">
    <source>
        <dbReference type="EMBL" id="EQC32714.1"/>
    </source>
</evidence>
<dbReference type="AlphaFoldDB" id="T0Q4F4"/>
<gene>
    <name evidence="2" type="ORF">SDRG_09687</name>
</gene>
<reference evidence="2 3" key="1">
    <citation type="submission" date="2012-04" db="EMBL/GenBank/DDBJ databases">
        <title>The Genome Sequence of Saprolegnia declina VS20.</title>
        <authorList>
            <consortium name="The Broad Institute Genome Sequencing Platform"/>
            <person name="Russ C."/>
            <person name="Nusbaum C."/>
            <person name="Tyler B."/>
            <person name="van West P."/>
            <person name="Dieguez-Uribeondo J."/>
            <person name="de Bruijn I."/>
            <person name="Tripathy S."/>
            <person name="Jiang R."/>
            <person name="Young S.K."/>
            <person name="Zeng Q."/>
            <person name="Gargeya S."/>
            <person name="Fitzgerald M."/>
            <person name="Haas B."/>
            <person name="Abouelleil A."/>
            <person name="Alvarado L."/>
            <person name="Arachchi H.M."/>
            <person name="Berlin A."/>
            <person name="Chapman S.B."/>
            <person name="Goldberg J."/>
            <person name="Griggs A."/>
            <person name="Gujja S."/>
            <person name="Hansen M."/>
            <person name="Howarth C."/>
            <person name="Imamovic A."/>
            <person name="Larimer J."/>
            <person name="McCowen C."/>
            <person name="Montmayeur A."/>
            <person name="Murphy C."/>
            <person name="Neiman D."/>
            <person name="Pearson M."/>
            <person name="Priest M."/>
            <person name="Roberts A."/>
            <person name="Saif S."/>
            <person name="Shea T."/>
            <person name="Sisk P."/>
            <person name="Sykes S."/>
            <person name="Wortman J."/>
            <person name="Nusbaum C."/>
            <person name="Birren B."/>
        </authorList>
    </citation>
    <scope>NUCLEOTIDE SEQUENCE [LARGE SCALE GENOMIC DNA]</scope>
    <source>
        <strain evidence="2 3">VS20</strain>
    </source>
</reference>
<dbReference type="PANTHER" id="PTHR37508">
    <property type="entry name" value="TRANSMEMBRANE PROTEIN"/>
    <property type="match status" value="1"/>
</dbReference>
<name>T0Q4F4_SAPDV</name>
<accession>T0Q4F4</accession>
<keyword evidence="1" id="KW-0175">Coiled coil</keyword>
<dbReference type="GeneID" id="19950414"/>
<protein>
    <submittedName>
        <fullName evidence="2">Uncharacterized protein</fullName>
    </submittedName>
</protein>
<dbReference type="Proteomes" id="UP000030762">
    <property type="component" value="Unassembled WGS sequence"/>
</dbReference>
<dbReference type="OrthoDB" id="10373474at2759"/>
<keyword evidence="3" id="KW-1185">Reference proteome</keyword>
<sequence length="433" mass="47309">MTTRFVDPTTAIESLDNYETDVQPALADGQIKLKVASKEKLLAATSAKKCMESLEDGAYSLETAIAASHGHPCNTLIIGLTSRYQTLVVNTDIACATYLSSSMDALKFYKYAFYFVGEGQIDEAKALLQATADIAASLETIAAELEQQSANAMREAETSLEATSTASTLACETKNQAAIARAVASAKQAKLDERKTDNENDVNAAKTSLDAAARERQAQDTVEMTDVKVLWGLYEVSREGERAKLKHLQDLETAQRTAYLDVLKKQQEHNQAINDLTLELASLDAKGDTYERAVIALEITVKALGGIKTCFEEVREFWALLKVHCHRVAGPNKLLEAGFRCASQNSTGMLVKVMTDDWYQWLALAKTNYMAVCGMAKVKTKVHHIMSNLPNSAQASDRLDALIKGLTSKLNESKAVLKNQIEEVEKKNAVAAV</sequence>
<organism evidence="2 3">
    <name type="scientific">Saprolegnia diclina (strain VS20)</name>
    <dbReference type="NCBI Taxonomy" id="1156394"/>
    <lineage>
        <taxon>Eukaryota</taxon>
        <taxon>Sar</taxon>
        <taxon>Stramenopiles</taxon>
        <taxon>Oomycota</taxon>
        <taxon>Saprolegniomycetes</taxon>
        <taxon>Saprolegniales</taxon>
        <taxon>Saprolegniaceae</taxon>
        <taxon>Saprolegnia</taxon>
    </lineage>
</organism>
<evidence type="ECO:0000256" key="1">
    <source>
        <dbReference type="SAM" id="Coils"/>
    </source>
</evidence>
<dbReference type="VEuPathDB" id="FungiDB:SDRG_09687"/>
<dbReference type="OMA" id="TCFEEVR"/>
<dbReference type="eggNOG" id="ENOG502S845">
    <property type="taxonomic scope" value="Eukaryota"/>
</dbReference>
<dbReference type="STRING" id="1156394.T0Q4F4"/>
<proteinExistence type="predicted"/>
<dbReference type="EMBL" id="JH767162">
    <property type="protein sequence ID" value="EQC32714.1"/>
    <property type="molecule type" value="Genomic_DNA"/>
</dbReference>
<evidence type="ECO:0000313" key="3">
    <source>
        <dbReference type="Proteomes" id="UP000030762"/>
    </source>
</evidence>
<feature type="coiled-coil region" evidence="1">
    <location>
        <begin position="128"/>
        <end position="162"/>
    </location>
</feature>
<dbReference type="RefSeq" id="XP_008613858.1">
    <property type="nucleotide sequence ID" value="XM_008615636.1"/>
</dbReference>
<dbReference type="InParanoid" id="T0Q4F4"/>
<dbReference type="PANTHER" id="PTHR37508:SF1">
    <property type="entry name" value="TRANSMEMBRANE PROTEIN"/>
    <property type="match status" value="1"/>
</dbReference>